<accession>A0A845BKP6</accession>
<evidence type="ECO:0000313" key="1">
    <source>
        <dbReference type="EMBL" id="MXR36852.1"/>
    </source>
</evidence>
<name>A0A845BKP6_9NEIS</name>
<dbReference type="RefSeq" id="WP_160796121.1">
    <property type="nucleotide sequence ID" value="NZ_WSSB01000006.1"/>
</dbReference>
<gene>
    <name evidence="1" type="ORF">GQF02_07695</name>
</gene>
<protein>
    <submittedName>
        <fullName evidence="1">YkgJ family cysteine cluster protein</fullName>
    </submittedName>
</protein>
<proteinExistence type="predicted"/>
<dbReference type="Proteomes" id="UP000467214">
    <property type="component" value="Unassembled WGS sequence"/>
</dbReference>
<comment type="caution">
    <text evidence="1">The sequence shown here is derived from an EMBL/GenBank/DDBJ whole genome shotgun (WGS) entry which is preliminary data.</text>
</comment>
<dbReference type="InterPro" id="IPR005358">
    <property type="entry name" value="Puta_zinc/iron-chelating_dom"/>
</dbReference>
<sequence length="105" mass="11519">MSQCQSCGACCASFRVSFYWAETSDGGGTVPAELTEELDPWRRCMRGTWSDLPLCVALQGEVGTQVSCAIYPDRPSTCHDVREGDAQCLRARERWGLSVPQLISA</sequence>
<dbReference type="Pfam" id="PF03692">
    <property type="entry name" value="CxxCxxCC"/>
    <property type="match status" value="1"/>
</dbReference>
<organism evidence="1 2">
    <name type="scientific">Craterilacuibacter sinensis</name>
    <dbReference type="NCBI Taxonomy" id="2686017"/>
    <lineage>
        <taxon>Bacteria</taxon>
        <taxon>Pseudomonadati</taxon>
        <taxon>Pseudomonadota</taxon>
        <taxon>Betaproteobacteria</taxon>
        <taxon>Neisseriales</taxon>
        <taxon>Neisseriaceae</taxon>
        <taxon>Craterilacuibacter</taxon>
    </lineage>
</organism>
<keyword evidence="2" id="KW-1185">Reference proteome</keyword>
<reference evidence="1 2" key="1">
    <citation type="submission" date="2019-12" db="EMBL/GenBank/DDBJ databases">
        <title>Neisseriaceae gen. nov. sp. Genome sequencing and assembly.</title>
        <authorList>
            <person name="Liu Z."/>
            <person name="Li A."/>
        </authorList>
    </citation>
    <scope>NUCLEOTIDE SEQUENCE [LARGE SCALE GENOMIC DNA]</scope>
    <source>
        <strain evidence="1 2">B2N2-7</strain>
    </source>
</reference>
<evidence type="ECO:0000313" key="2">
    <source>
        <dbReference type="Proteomes" id="UP000467214"/>
    </source>
</evidence>
<dbReference type="AlphaFoldDB" id="A0A845BKP6"/>
<dbReference type="EMBL" id="WSSB01000006">
    <property type="protein sequence ID" value="MXR36852.1"/>
    <property type="molecule type" value="Genomic_DNA"/>
</dbReference>